<evidence type="ECO:0000256" key="2">
    <source>
        <dbReference type="ARBA" id="ARBA00022475"/>
    </source>
</evidence>
<keyword evidence="8" id="KW-1185">Reference proteome</keyword>
<dbReference type="PRINTS" id="PR00758">
    <property type="entry name" value="ARSENICPUMP"/>
</dbReference>
<keyword evidence="5 6" id="KW-0472">Membrane</keyword>
<feature type="transmembrane region" description="Helical" evidence="6">
    <location>
        <begin position="287"/>
        <end position="305"/>
    </location>
</feature>
<keyword evidence="3 6" id="KW-0812">Transmembrane</keyword>
<feature type="transmembrane region" description="Helical" evidence="6">
    <location>
        <begin position="66"/>
        <end position="88"/>
    </location>
</feature>
<comment type="subcellular location">
    <subcellularLocation>
        <location evidence="1">Cell membrane</location>
        <topology evidence="1">Multi-pass membrane protein</topology>
    </subcellularLocation>
</comment>
<evidence type="ECO:0000256" key="6">
    <source>
        <dbReference type="SAM" id="Phobius"/>
    </source>
</evidence>
<name>A0ABZ2L5Q3_9BACT</name>
<dbReference type="InterPro" id="IPR000802">
    <property type="entry name" value="Arsenical_pump_ArsB"/>
</dbReference>
<gene>
    <name evidence="7" type="ORF">LVJ94_49440</name>
</gene>
<accession>A0ABZ2L5Q3</accession>
<keyword evidence="2" id="KW-1003">Cell membrane</keyword>
<feature type="transmembrane region" description="Helical" evidence="6">
    <location>
        <begin position="407"/>
        <end position="426"/>
    </location>
</feature>
<dbReference type="Pfam" id="PF02040">
    <property type="entry name" value="ArsB"/>
    <property type="match status" value="1"/>
</dbReference>
<evidence type="ECO:0008006" key="9">
    <source>
        <dbReference type="Google" id="ProtNLM"/>
    </source>
</evidence>
<dbReference type="PANTHER" id="PTHR43302">
    <property type="entry name" value="TRANSPORTER ARSB-RELATED"/>
    <property type="match status" value="1"/>
</dbReference>
<protein>
    <recommendedName>
        <fullName evidence="9">Arsenic transporter</fullName>
    </recommendedName>
</protein>
<dbReference type="PANTHER" id="PTHR43302:SF5">
    <property type="entry name" value="TRANSPORTER ARSB-RELATED"/>
    <property type="match status" value="1"/>
</dbReference>
<feature type="transmembrane region" description="Helical" evidence="6">
    <location>
        <begin position="177"/>
        <end position="195"/>
    </location>
</feature>
<dbReference type="EMBL" id="CP089983">
    <property type="protein sequence ID" value="WXB04904.1"/>
    <property type="molecule type" value="Genomic_DNA"/>
</dbReference>
<feature type="transmembrane region" description="Helical" evidence="6">
    <location>
        <begin position="94"/>
        <end position="112"/>
    </location>
</feature>
<proteinExistence type="predicted"/>
<evidence type="ECO:0000313" key="7">
    <source>
        <dbReference type="EMBL" id="WXB04904.1"/>
    </source>
</evidence>
<feature type="transmembrane region" description="Helical" evidence="6">
    <location>
        <begin position="215"/>
        <end position="235"/>
    </location>
</feature>
<feature type="transmembrane region" description="Helical" evidence="6">
    <location>
        <begin position="264"/>
        <end position="281"/>
    </location>
</feature>
<feature type="transmembrane region" description="Helical" evidence="6">
    <location>
        <begin position="317"/>
        <end position="336"/>
    </location>
</feature>
<feature type="transmembrane region" description="Helical" evidence="6">
    <location>
        <begin position="438"/>
        <end position="459"/>
    </location>
</feature>
<feature type="transmembrane region" description="Helical" evidence="6">
    <location>
        <begin position="30"/>
        <end position="54"/>
    </location>
</feature>
<evidence type="ECO:0000313" key="8">
    <source>
        <dbReference type="Proteomes" id="UP001374803"/>
    </source>
</evidence>
<feature type="transmembrane region" description="Helical" evidence="6">
    <location>
        <begin position="156"/>
        <end position="172"/>
    </location>
</feature>
<evidence type="ECO:0000256" key="4">
    <source>
        <dbReference type="ARBA" id="ARBA00022989"/>
    </source>
</evidence>
<sequence length="465" mass="49149">MPILGEARRTSRMGPPLFTKLHKLIVAGRAGWYTVSVLLTAFGALALTISLVVGRPHIARIGRLDPAIGAIPGVLLMLATGVLAWHDILRGATLLWRPLLTVASVMAMTSVAHRLGILDRVARSIEIRTRGAVTRAFTTVYVIGALTAAIFNNDAAILLLTPIIIPLIARLYPRRQYLVVPFGFAVFVSAGIAPLCTSNPMNLVVAERVGLGFNAYALRMLPVAAAGSLVSYLMLRVAFRKELEDSIPARGPEHGSLAPMESSANAVLIILGAMLLSYPILSYFDGPVWVAAACGALIICIVGVRDGRLTVGQAFGSVAWDVLAFLFVIFVTALGLENVGLTHAIAQIYASAGEHTGAQIGLTGAVSAVGSAVLNNHPAAALNALAIGELPGDKTWRTLAALVGGDLGPRFLPMGSLAGLLWIEMLHRLGVEIRTTDFVRTGVLVTVPTLIVSLGLLWLEAYFLG</sequence>
<reference evidence="7" key="1">
    <citation type="submission" date="2021-12" db="EMBL/GenBank/DDBJ databases">
        <title>Discovery of the Pendulisporaceae a myxobacterial family with distinct sporulation behavior and unique specialized metabolism.</title>
        <authorList>
            <person name="Garcia R."/>
            <person name="Popoff A."/>
            <person name="Bader C.D."/>
            <person name="Loehr J."/>
            <person name="Walesch S."/>
            <person name="Walt C."/>
            <person name="Boldt J."/>
            <person name="Bunk B."/>
            <person name="Haeckl F.J.F.P.J."/>
            <person name="Gunesch A.P."/>
            <person name="Birkelbach J."/>
            <person name="Nuebel U."/>
            <person name="Pietschmann T."/>
            <person name="Bach T."/>
            <person name="Mueller R."/>
        </authorList>
    </citation>
    <scope>NUCLEOTIDE SEQUENCE</scope>
    <source>
        <strain evidence="7">MSr11367</strain>
    </source>
</reference>
<dbReference type="RefSeq" id="WP_394834547.1">
    <property type="nucleotide sequence ID" value="NZ_CP089929.1"/>
</dbReference>
<organism evidence="7 8">
    <name type="scientific">Pendulispora rubella</name>
    <dbReference type="NCBI Taxonomy" id="2741070"/>
    <lineage>
        <taxon>Bacteria</taxon>
        <taxon>Pseudomonadati</taxon>
        <taxon>Myxococcota</taxon>
        <taxon>Myxococcia</taxon>
        <taxon>Myxococcales</taxon>
        <taxon>Sorangiineae</taxon>
        <taxon>Pendulisporaceae</taxon>
        <taxon>Pendulispora</taxon>
    </lineage>
</organism>
<dbReference type="Proteomes" id="UP001374803">
    <property type="component" value="Chromosome"/>
</dbReference>
<keyword evidence="4 6" id="KW-1133">Transmembrane helix</keyword>
<evidence type="ECO:0000256" key="1">
    <source>
        <dbReference type="ARBA" id="ARBA00004651"/>
    </source>
</evidence>
<feature type="transmembrane region" description="Helical" evidence="6">
    <location>
        <begin position="132"/>
        <end position="150"/>
    </location>
</feature>
<evidence type="ECO:0000256" key="5">
    <source>
        <dbReference type="ARBA" id="ARBA00023136"/>
    </source>
</evidence>
<evidence type="ECO:0000256" key="3">
    <source>
        <dbReference type="ARBA" id="ARBA00022692"/>
    </source>
</evidence>